<dbReference type="Proteomes" id="UP001338125">
    <property type="component" value="Unassembled WGS sequence"/>
</dbReference>
<evidence type="ECO:0000256" key="11">
    <source>
        <dbReference type="SAM" id="MobiDB-lite"/>
    </source>
</evidence>
<organism evidence="14 15">
    <name type="scientific">Cladobotryum mycophilum</name>
    <dbReference type="NCBI Taxonomy" id="491253"/>
    <lineage>
        <taxon>Eukaryota</taxon>
        <taxon>Fungi</taxon>
        <taxon>Dikarya</taxon>
        <taxon>Ascomycota</taxon>
        <taxon>Pezizomycotina</taxon>
        <taxon>Sordariomycetes</taxon>
        <taxon>Hypocreomycetidae</taxon>
        <taxon>Hypocreales</taxon>
        <taxon>Hypocreaceae</taxon>
        <taxon>Cladobotryum</taxon>
    </lineage>
</organism>
<evidence type="ECO:0000256" key="10">
    <source>
        <dbReference type="SAM" id="Coils"/>
    </source>
</evidence>
<evidence type="ECO:0000256" key="8">
    <source>
        <dbReference type="ARBA" id="ARBA00022833"/>
    </source>
</evidence>
<feature type="compositionally biased region" description="Basic and acidic residues" evidence="11">
    <location>
        <begin position="392"/>
        <end position="410"/>
    </location>
</feature>
<dbReference type="InterPro" id="IPR001841">
    <property type="entry name" value="Znf_RING"/>
</dbReference>
<keyword evidence="10" id="KW-0175">Coiled coil</keyword>
<dbReference type="Gene3D" id="1.20.120.1750">
    <property type="match status" value="1"/>
</dbReference>
<evidence type="ECO:0000256" key="1">
    <source>
        <dbReference type="ARBA" id="ARBA00001798"/>
    </source>
</evidence>
<evidence type="ECO:0000259" key="12">
    <source>
        <dbReference type="PROSITE" id="PS50089"/>
    </source>
</evidence>
<feature type="region of interest" description="Disordered" evidence="11">
    <location>
        <begin position="392"/>
        <end position="422"/>
    </location>
</feature>
<feature type="coiled-coil region" evidence="10">
    <location>
        <begin position="550"/>
        <end position="584"/>
    </location>
</feature>
<comment type="caution">
    <text evidence="14">The sequence shown here is derived from an EMBL/GenBank/DDBJ whole genome shotgun (WGS) entry which is preliminary data.</text>
</comment>
<keyword evidence="5" id="KW-0677">Repeat</keyword>
<keyword evidence="4" id="KW-0479">Metal-binding</keyword>
<evidence type="ECO:0000256" key="4">
    <source>
        <dbReference type="ARBA" id="ARBA00022723"/>
    </source>
</evidence>
<dbReference type="InterPro" id="IPR044066">
    <property type="entry name" value="TRIAD_supradom"/>
</dbReference>
<keyword evidence="15" id="KW-1185">Reference proteome</keyword>
<feature type="region of interest" description="Disordered" evidence="11">
    <location>
        <begin position="628"/>
        <end position="662"/>
    </location>
</feature>
<dbReference type="CDD" id="cd20335">
    <property type="entry name" value="BRcat_RBR"/>
    <property type="match status" value="1"/>
</dbReference>
<dbReference type="Pfam" id="PF01485">
    <property type="entry name" value="IBR"/>
    <property type="match status" value="1"/>
</dbReference>
<keyword evidence="3" id="KW-0808">Transferase</keyword>
<dbReference type="InterPro" id="IPR013083">
    <property type="entry name" value="Znf_RING/FYVE/PHD"/>
</dbReference>
<dbReference type="CDD" id="cd22584">
    <property type="entry name" value="Rcat_RBR_unk"/>
    <property type="match status" value="1"/>
</dbReference>
<dbReference type="EMBL" id="JAVFKD010000001">
    <property type="protein sequence ID" value="KAK5998815.1"/>
    <property type="molecule type" value="Genomic_DNA"/>
</dbReference>
<sequence>MVTPEEEAFTIPELNDSDFITHVLHLPADKSEAQIDNDLVARASAVGIAATLPSVASKRHTSSALSYTTFATFQDRSFSTASNGSYSTVLTPRSSIYGLPSPIIGSELDEGRRDSKCLSFSQYERYLAALDNPDQPKFLSAPPVIDGSTQSVFSVSTRKSFSSVRTGLRSRIRWRKRPTQPLDPTLTCVTCRDDFNKAGRLHSLPCGHTHCANCLRGLLTQAITHEAKMPPRCCSQAIPASTVRTVLTQGEQESFLLAVVKYATPWEDRIFCPDVACKEFVPPQDAPDPKHPFDLACLKCHGRLCGMCREAAHPIGQDCPKDWELAAMKKLADQSSWRRCHSCRGLVELTGESPHMTCRCKVKFCSLCGGIWDPTTGCPNICSYEEELERRRQEEGDRKATDETETEKRSRANSAIEQLGDEQQKEMKRFLEYMTKASDELQARHSIQKESVTEKYEHQEEKMKERHERAITQLEDRQIAAELELRTSLDQSERSVRLRLKHMEAYCEGLGRSPNSEAPSRVVTERDLRELGQQYNLRDDMDRMHQAKINVMRDRQAKQMEELIERQENELERLSDRRQAELDKLAVQFSQEQSLISDVFESRQGRMHPRWVLAIEVLCKELEEQTGQTFSRIAPPRWPEEKSTEPGPEDTTLLAPEVTAAA</sequence>
<evidence type="ECO:0000256" key="2">
    <source>
        <dbReference type="ARBA" id="ARBA00012251"/>
    </source>
</evidence>
<feature type="coiled-coil region" evidence="10">
    <location>
        <begin position="457"/>
        <end position="484"/>
    </location>
</feature>
<dbReference type="Gene3D" id="3.30.40.10">
    <property type="entry name" value="Zinc/RING finger domain, C3HC4 (zinc finger)"/>
    <property type="match status" value="1"/>
</dbReference>
<evidence type="ECO:0000256" key="6">
    <source>
        <dbReference type="ARBA" id="ARBA00022771"/>
    </source>
</evidence>
<protein>
    <recommendedName>
        <fullName evidence="2">RBR-type E3 ubiquitin transferase</fullName>
        <ecNumber evidence="2">2.3.2.31</ecNumber>
    </recommendedName>
</protein>
<reference evidence="14 15" key="1">
    <citation type="submission" date="2024-01" db="EMBL/GenBank/DDBJ databases">
        <title>Complete genome of Cladobotryum mycophilum ATHUM6906.</title>
        <authorList>
            <person name="Christinaki A.C."/>
            <person name="Myridakis A.I."/>
            <person name="Kouvelis V.N."/>
        </authorList>
    </citation>
    <scope>NUCLEOTIDE SEQUENCE [LARGE SCALE GENOMIC DNA]</scope>
    <source>
        <strain evidence="14 15">ATHUM6906</strain>
    </source>
</reference>
<gene>
    <name evidence="14" type="ORF">PT974_01198</name>
</gene>
<dbReference type="PROSITE" id="PS50089">
    <property type="entry name" value="ZF_RING_2"/>
    <property type="match status" value="1"/>
</dbReference>
<dbReference type="InterPro" id="IPR031127">
    <property type="entry name" value="E3_UB_ligase_RBR"/>
</dbReference>
<dbReference type="PANTHER" id="PTHR11685">
    <property type="entry name" value="RBR FAMILY RING FINGER AND IBR DOMAIN-CONTAINING"/>
    <property type="match status" value="1"/>
</dbReference>
<evidence type="ECO:0000256" key="3">
    <source>
        <dbReference type="ARBA" id="ARBA00022679"/>
    </source>
</evidence>
<feature type="domain" description="RING-type" evidence="13">
    <location>
        <begin position="184"/>
        <end position="386"/>
    </location>
</feature>
<feature type="domain" description="RING-type" evidence="12">
    <location>
        <begin position="188"/>
        <end position="233"/>
    </location>
</feature>
<keyword evidence="8" id="KW-0862">Zinc</keyword>
<comment type="catalytic activity">
    <reaction evidence="1">
        <text>[E2 ubiquitin-conjugating enzyme]-S-ubiquitinyl-L-cysteine + [acceptor protein]-L-lysine = [E2 ubiquitin-conjugating enzyme]-L-cysteine + [acceptor protein]-N(6)-ubiquitinyl-L-lysine.</text>
        <dbReference type="EC" id="2.3.2.31"/>
    </reaction>
</comment>
<evidence type="ECO:0000313" key="15">
    <source>
        <dbReference type="Proteomes" id="UP001338125"/>
    </source>
</evidence>
<accession>A0ABR0T2Z8</accession>
<proteinExistence type="predicted"/>
<keyword evidence="7" id="KW-0833">Ubl conjugation pathway</keyword>
<dbReference type="EC" id="2.3.2.31" evidence="2"/>
<evidence type="ECO:0000313" key="14">
    <source>
        <dbReference type="EMBL" id="KAK5998815.1"/>
    </source>
</evidence>
<dbReference type="InterPro" id="IPR002867">
    <property type="entry name" value="IBR_dom"/>
</dbReference>
<evidence type="ECO:0000256" key="5">
    <source>
        <dbReference type="ARBA" id="ARBA00022737"/>
    </source>
</evidence>
<dbReference type="SUPFAM" id="SSF57850">
    <property type="entry name" value="RING/U-box"/>
    <property type="match status" value="2"/>
</dbReference>
<dbReference type="PROSITE" id="PS51873">
    <property type="entry name" value="TRIAD"/>
    <property type="match status" value="1"/>
</dbReference>
<evidence type="ECO:0000259" key="13">
    <source>
        <dbReference type="PROSITE" id="PS51873"/>
    </source>
</evidence>
<evidence type="ECO:0000256" key="9">
    <source>
        <dbReference type="PROSITE-ProRule" id="PRU00175"/>
    </source>
</evidence>
<keyword evidence="6 9" id="KW-0863">Zinc-finger</keyword>
<evidence type="ECO:0000256" key="7">
    <source>
        <dbReference type="ARBA" id="ARBA00022786"/>
    </source>
</evidence>
<name>A0ABR0T2Z8_9HYPO</name>